<name>A0A6F8Y092_9ACTN</name>
<dbReference type="NCBIfam" id="TIGR00233">
    <property type="entry name" value="trpS"/>
    <property type="match status" value="1"/>
</dbReference>
<dbReference type="EC" id="6.1.1.2" evidence="8"/>
<dbReference type="GO" id="GO:0005829">
    <property type="term" value="C:cytosol"/>
    <property type="evidence" value="ECO:0007669"/>
    <property type="project" value="TreeGrafter"/>
</dbReference>
<keyword evidence="3 8" id="KW-0547">Nucleotide-binding</keyword>
<evidence type="ECO:0000256" key="4">
    <source>
        <dbReference type="ARBA" id="ARBA00022840"/>
    </source>
</evidence>
<comment type="similarity">
    <text evidence="1 8 9">Belongs to the class-I aminoacyl-tRNA synthetase family.</text>
</comment>
<dbReference type="Proteomes" id="UP000502508">
    <property type="component" value="Chromosome"/>
</dbReference>
<comment type="function">
    <text evidence="8">Catalyzes the attachment of tryptophan to tRNA(Trp).</text>
</comment>
<proteinExistence type="inferred from homology"/>
<dbReference type="Gene3D" id="1.10.240.10">
    <property type="entry name" value="Tyrosyl-Transfer RNA Synthetase"/>
    <property type="match status" value="1"/>
</dbReference>
<evidence type="ECO:0000256" key="5">
    <source>
        <dbReference type="ARBA" id="ARBA00022917"/>
    </source>
</evidence>
<feature type="binding site" evidence="8">
    <location>
        <position position="133"/>
    </location>
    <ligand>
        <name>L-tryptophan</name>
        <dbReference type="ChEBI" id="CHEBI:57912"/>
    </ligand>
</feature>
<evidence type="ECO:0000256" key="8">
    <source>
        <dbReference type="HAMAP-Rule" id="MF_00140"/>
    </source>
</evidence>
<evidence type="ECO:0000256" key="9">
    <source>
        <dbReference type="RuleBase" id="RU363036"/>
    </source>
</evidence>
<evidence type="ECO:0000256" key="7">
    <source>
        <dbReference type="ARBA" id="ARBA00049929"/>
    </source>
</evidence>
<dbReference type="HAMAP" id="MF_00140_B">
    <property type="entry name" value="Trp_tRNA_synth_B"/>
    <property type="match status" value="1"/>
</dbReference>
<sequence>MTTTATLTGFKPTGHLQLGNLLGAIRPVVAAQRRTRPVAFVADLHAMTVPHEPAQLRRLTIEVAQLLLAAGVDPERSLFYVQSQVPEHAELHFLLECATRYGEAHRMIQFKERSSNRGSRLSLLTYPVLMAADILLHDTAEVPVGEDQRQHVELARDVASRFNTHYGQTFVVPRAVNPEVAARVMDLSDPTAKMSKTSGAPGTLFLLDPPEVIERKVMRAVTDSGDTVSYEPETRPGVANLLEIIAGCTGGSPAALASGFASYGALKRAVAEAVIGTVRPVQARFAELSRDPGYVRRVLADGAEQARDVTAETVHRARRALGLIA</sequence>
<reference evidence="10 11" key="1">
    <citation type="submission" date="2020-03" db="EMBL/GenBank/DDBJ databases">
        <title>Whole genome shotgun sequence of Phytohabitans flavus NBRC 107702.</title>
        <authorList>
            <person name="Komaki H."/>
            <person name="Tamura T."/>
        </authorList>
    </citation>
    <scope>NUCLEOTIDE SEQUENCE [LARGE SCALE GENOMIC DNA]</scope>
    <source>
        <strain evidence="10 11">NBRC 107702</strain>
    </source>
</reference>
<dbReference type="AlphaFoldDB" id="A0A6F8Y092"/>
<evidence type="ECO:0000313" key="11">
    <source>
        <dbReference type="Proteomes" id="UP000502508"/>
    </source>
</evidence>
<dbReference type="EMBL" id="AP022870">
    <property type="protein sequence ID" value="BCB79388.1"/>
    <property type="molecule type" value="Genomic_DNA"/>
</dbReference>
<keyword evidence="11" id="KW-1185">Reference proteome</keyword>
<keyword evidence="4 8" id="KW-0067">ATP-binding</keyword>
<dbReference type="InterPro" id="IPR050203">
    <property type="entry name" value="Trp-tRNA_synthetase"/>
</dbReference>
<dbReference type="KEGG" id="pfla:Pflav_057980"/>
<dbReference type="SUPFAM" id="SSF52374">
    <property type="entry name" value="Nucleotidylyl transferase"/>
    <property type="match status" value="1"/>
</dbReference>
<dbReference type="Pfam" id="PF00579">
    <property type="entry name" value="tRNA-synt_1b"/>
    <property type="match status" value="1"/>
</dbReference>
<comment type="subcellular location">
    <subcellularLocation>
        <location evidence="8">Cytoplasm</location>
    </subcellularLocation>
</comment>
<comment type="caution">
    <text evidence="8">Lacks conserved residue(s) required for the propagation of feature annotation.</text>
</comment>
<evidence type="ECO:0000256" key="3">
    <source>
        <dbReference type="ARBA" id="ARBA00022741"/>
    </source>
</evidence>
<comment type="subunit">
    <text evidence="8">Homodimer.</text>
</comment>
<dbReference type="InterPro" id="IPR014729">
    <property type="entry name" value="Rossmann-like_a/b/a_fold"/>
</dbReference>
<dbReference type="Gene3D" id="3.40.50.620">
    <property type="entry name" value="HUPs"/>
    <property type="match status" value="1"/>
</dbReference>
<accession>A0A6F8Y092</accession>
<dbReference type="InterPro" id="IPR024109">
    <property type="entry name" value="Trp-tRNA-ligase_bac-type"/>
</dbReference>
<organism evidence="10 11">
    <name type="scientific">Phytohabitans flavus</name>
    <dbReference type="NCBI Taxonomy" id="1076124"/>
    <lineage>
        <taxon>Bacteria</taxon>
        <taxon>Bacillati</taxon>
        <taxon>Actinomycetota</taxon>
        <taxon>Actinomycetes</taxon>
        <taxon>Micromonosporales</taxon>
        <taxon>Micromonosporaceae</taxon>
    </lineage>
</organism>
<dbReference type="RefSeq" id="WP_173039316.1">
    <property type="nucleotide sequence ID" value="NZ_AP022870.1"/>
</dbReference>
<dbReference type="PANTHER" id="PTHR43766:SF1">
    <property type="entry name" value="TRYPTOPHAN--TRNA LIGASE, MITOCHONDRIAL"/>
    <property type="match status" value="1"/>
</dbReference>
<comment type="catalytic activity">
    <reaction evidence="7 8">
        <text>tRNA(Trp) + L-tryptophan + ATP = L-tryptophyl-tRNA(Trp) + AMP + diphosphate + H(+)</text>
        <dbReference type="Rhea" id="RHEA:24080"/>
        <dbReference type="Rhea" id="RHEA-COMP:9671"/>
        <dbReference type="Rhea" id="RHEA-COMP:9705"/>
        <dbReference type="ChEBI" id="CHEBI:15378"/>
        <dbReference type="ChEBI" id="CHEBI:30616"/>
        <dbReference type="ChEBI" id="CHEBI:33019"/>
        <dbReference type="ChEBI" id="CHEBI:57912"/>
        <dbReference type="ChEBI" id="CHEBI:78442"/>
        <dbReference type="ChEBI" id="CHEBI:78535"/>
        <dbReference type="ChEBI" id="CHEBI:456215"/>
        <dbReference type="EC" id="6.1.1.2"/>
    </reaction>
</comment>
<evidence type="ECO:0000313" key="10">
    <source>
        <dbReference type="EMBL" id="BCB79388.1"/>
    </source>
</evidence>
<dbReference type="GO" id="GO:0006436">
    <property type="term" value="P:tryptophanyl-tRNA aminoacylation"/>
    <property type="evidence" value="ECO:0007669"/>
    <property type="project" value="UniProtKB-UniRule"/>
</dbReference>
<dbReference type="InterPro" id="IPR002306">
    <property type="entry name" value="Trp-tRNA-ligase"/>
</dbReference>
<dbReference type="GO" id="GO:0004830">
    <property type="term" value="F:tryptophan-tRNA ligase activity"/>
    <property type="evidence" value="ECO:0007669"/>
    <property type="project" value="UniProtKB-UniRule"/>
</dbReference>
<protein>
    <recommendedName>
        <fullName evidence="8">Tryptophan--tRNA ligase</fullName>
        <ecNumber evidence="8">6.1.1.2</ecNumber>
    </recommendedName>
    <alternativeName>
        <fullName evidence="8">Tryptophanyl-tRNA synthetase</fullName>
        <shortName evidence="8">TrpRS</shortName>
    </alternativeName>
</protein>
<feature type="binding site" evidence="8">
    <location>
        <position position="184"/>
    </location>
    <ligand>
        <name>ATP</name>
        <dbReference type="ChEBI" id="CHEBI:30616"/>
    </ligand>
</feature>
<feature type="binding site" evidence="8">
    <location>
        <begin position="145"/>
        <end position="147"/>
    </location>
    <ligand>
        <name>ATP</name>
        <dbReference type="ChEBI" id="CHEBI:30616"/>
    </ligand>
</feature>
<reference evidence="10 11" key="2">
    <citation type="submission" date="2020-03" db="EMBL/GenBank/DDBJ databases">
        <authorList>
            <person name="Ichikawa N."/>
            <person name="Kimura A."/>
            <person name="Kitahashi Y."/>
            <person name="Uohara A."/>
        </authorList>
    </citation>
    <scope>NUCLEOTIDE SEQUENCE [LARGE SCALE GENOMIC DNA]</scope>
    <source>
        <strain evidence="10 11">NBRC 107702</strain>
    </source>
</reference>
<gene>
    <name evidence="10" type="primary">trpS1</name>
    <name evidence="8" type="synonym">trpS</name>
    <name evidence="10" type="ORF">Pflav_057980</name>
</gene>
<feature type="binding site" evidence="8">
    <location>
        <begin position="19"/>
        <end position="20"/>
    </location>
    <ligand>
        <name>ATP</name>
        <dbReference type="ChEBI" id="CHEBI:30616"/>
    </ligand>
</feature>
<keyword evidence="5 8" id="KW-0648">Protein biosynthesis</keyword>
<dbReference type="InterPro" id="IPR002305">
    <property type="entry name" value="aa-tRNA-synth_Ic"/>
</dbReference>
<keyword evidence="6 8" id="KW-0030">Aminoacyl-tRNA synthetase</keyword>
<dbReference type="PANTHER" id="PTHR43766">
    <property type="entry name" value="TRYPTOPHAN--TRNA LIGASE, MITOCHONDRIAL"/>
    <property type="match status" value="1"/>
</dbReference>
<evidence type="ECO:0000256" key="2">
    <source>
        <dbReference type="ARBA" id="ARBA00022598"/>
    </source>
</evidence>
<dbReference type="GO" id="GO:0005524">
    <property type="term" value="F:ATP binding"/>
    <property type="evidence" value="ECO:0007669"/>
    <property type="project" value="UniProtKB-UniRule"/>
</dbReference>
<dbReference type="CDD" id="cd00806">
    <property type="entry name" value="TrpRS_core"/>
    <property type="match status" value="1"/>
</dbReference>
<keyword evidence="2 8" id="KW-0436">Ligase</keyword>
<keyword evidence="8" id="KW-0963">Cytoplasm</keyword>
<evidence type="ECO:0000256" key="6">
    <source>
        <dbReference type="ARBA" id="ARBA00023146"/>
    </source>
</evidence>
<dbReference type="PRINTS" id="PR01039">
    <property type="entry name" value="TRNASYNTHTRP"/>
</dbReference>
<feature type="binding site" evidence="8">
    <location>
        <begin position="11"/>
        <end position="13"/>
    </location>
    <ligand>
        <name>ATP</name>
        <dbReference type="ChEBI" id="CHEBI:30616"/>
    </ligand>
</feature>
<evidence type="ECO:0000256" key="1">
    <source>
        <dbReference type="ARBA" id="ARBA00005594"/>
    </source>
</evidence>